<dbReference type="KEGG" id="ace:Acel_1767"/>
<reference evidence="2 3" key="1">
    <citation type="journal article" date="2009" name="Genome Res.">
        <title>Complete genome of the cellulolytic thermophile Acidothermus cellulolyticus 11B provides insights into its ecophysiological and evolutionary adaptations.</title>
        <authorList>
            <person name="Barabote R.D."/>
            <person name="Xie G."/>
            <person name="Leu D.H."/>
            <person name="Normand P."/>
            <person name="Necsulea A."/>
            <person name="Daubin V."/>
            <person name="Medigue C."/>
            <person name="Adney W.S."/>
            <person name="Xu X.C."/>
            <person name="Lapidus A."/>
            <person name="Parales R.E."/>
            <person name="Detter C."/>
            <person name="Pujic P."/>
            <person name="Bruce D."/>
            <person name="Lavire C."/>
            <person name="Challacombe J.F."/>
            <person name="Brettin T.S."/>
            <person name="Berry A.M."/>
        </authorList>
    </citation>
    <scope>NUCLEOTIDE SEQUENCE [LARGE SCALE GENOMIC DNA]</scope>
    <source>
        <strain evidence="3">ATCC 43068 / DSM 8971 / 11B</strain>
    </source>
</reference>
<dbReference type="STRING" id="351607.Acel_1767"/>
<proteinExistence type="predicted"/>
<dbReference type="Pfam" id="PF18930">
    <property type="entry name" value="DUF5679"/>
    <property type="match status" value="1"/>
</dbReference>
<evidence type="ECO:0000259" key="1">
    <source>
        <dbReference type="Pfam" id="PF18930"/>
    </source>
</evidence>
<organism evidence="2 3">
    <name type="scientific">Acidothermus cellulolyticus (strain ATCC 43068 / DSM 8971 / 11B)</name>
    <dbReference type="NCBI Taxonomy" id="351607"/>
    <lineage>
        <taxon>Bacteria</taxon>
        <taxon>Bacillati</taxon>
        <taxon>Actinomycetota</taxon>
        <taxon>Actinomycetes</taxon>
        <taxon>Acidothermales</taxon>
        <taxon>Acidothermaceae</taxon>
        <taxon>Acidothermus</taxon>
    </lineage>
</organism>
<gene>
    <name evidence="2" type="ordered locus">Acel_1767</name>
</gene>
<protein>
    <recommendedName>
        <fullName evidence="1">DUF5679 domain-containing protein</fullName>
    </recommendedName>
</protein>
<dbReference type="InterPro" id="IPR044044">
    <property type="entry name" value="DUF5679"/>
</dbReference>
<keyword evidence="3" id="KW-1185">Reference proteome</keyword>
<accession>A0LVS9</accession>
<name>A0LVS9_ACIC1</name>
<dbReference type="eggNOG" id="ENOG5032Z35">
    <property type="taxonomic scope" value="Bacteria"/>
</dbReference>
<dbReference type="AlphaFoldDB" id="A0LVS9"/>
<evidence type="ECO:0000313" key="2">
    <source>
        <dbReference type="EMBL" id="ABK53539.1"/>
    </source>
</evidence>
<dbReference type="HOGENOM" id="CLU_200516_1_0_11"/>
<sequence length="59" mass="6557">MTSEEDRVAEKYNGEAYCVKCKEKRQFEGDVVVNDKGTKMARGKCPVCGTTLNRILGKA</sequence>
<evidence type="ECO:0000313" key="3">
    <source>
        <dbReference type="Proteomes" id="UP000008221"/>
    </source>
</evidence>
<dbReference type="Proteomes" id="UP000008221">
    <property type="component" value="Chromosome"/>
</dbReference>
<dbReference type="InParanoid" id="A0LVS9"/>
<dbReference type="EMBL" id="CP000481">
    <property type="protein sequence ID" value="ABK53539.1"/>
    <property type="molecule type" value="Genomic_DNA"/>
</dbReference>
<feature type="domain" description="DUF5679" evidence="1">
    <location>
        <begin position="17"/>
        <end position="55"/>
    </location>
</feature>